<evidence type="ECO:0000313" key="1">
    <source>
        <dbReference type="EMBL" id="GAY67996.1"/>
    </source>
</evidence>
<keyword evidence="2" id="KW-1185">Reference proteome</keyword>
<dbReference type="EMBL" id="BDQV01000791">
    <property type="protein sequence ID" value="GAY67996.1"/>
    <property type="molecule type" value="Genomic_DNA"/>
</dbReference>
<evidence type="ECO:0000313" key="2">
    <source>
        <dbReference type="Proteomes" id="UP000236630"/>
    </source>
</evidence>
<evidence type="ECO:0008006" key="3">
    <source>
        <dbReference type="Google" id="ProtNLM"/>
    </source>
</evidence>
<gene>
    <name evidence="1" type="ORF">CUMW_260690</name>
</gene>
<accession>A0A2H5QTP6</accession>
<organism evidence="1 2">
    <name type="scientific">Citrus unshiu</name>
    <name type="common">Satsuma mandarin</name>
    <name type="synonym">Citrus nobilis var. unshiu</name>
    <dbReference type="NCBI Taxonomy" id="55188"/>
    <lineage>
        <taxon>Eukaryota</taxon>
        <taxon>Viridiplantae</taxon>
        <taxon>Streptophyta</taxon>
        <taxon>Embryophyta</taxon>
        <taxon>Tracheophyta</taxon>
        <taxon>Spermatophyta</taxon>
        <taxon>Magnoliopsida</taxon>
        <taxon>eudicotyledons</taxon>
        <taxon>Gunneridae</taxon>
        <taxon>Pentapetalae</taxon>
        <taxon>rosids</taxon>
        <taxon>malvids</taxon>
        <taxon>Sapindales</taxon>
        <taxon>Rutaceae</taxon>
        <taxon>Aurantioideae</taxon>
        <taxon>Citrus</taxon>
    </lineage>
</organism>
<dbReference type="Proteomes" id="UP000236630">
    <property type="component" value="Unassembled WGS sequence"/>
</dbReference>
<proteinExistence type="predicted"/>
<dbReference type="AlphaFoldDB" id="A0A2H5QTP6"/>
<comment type="caution">
    <text evidence="1">The sequence shown here is derived from an EMBL/GenBank/DDBJ whole genome shotgun (WGS) entry which is preliminary data.</text>
</comment>
<sequence>MPLSRSSSTKEVGLRLLFCPLGSNIILRTACCSVGVALPVYSRQLRGKIKMSNTSGSCIGQLMEVLALLRFAMYYQLKFAFLVWLQLPSIDVNLKTTLIRSILLDSEPADQNVEGGVLNVDPNQPEGCNAIEDLDGITSDTDIESNLEVEETLITHLGSVEISGYMVRVRTVLLCSCREAWELATI</sequence>
<name>A0A2H5QTP6_CITUN</name>
<dbReference type="STRING" id="55188.A0A2H5QTP6"/>
<protein>
    <recommendedName>
        <fullName evidence="3">HVA22-like protein</fullName>
    </recommendedName>
</protein>
<reference evidence="1 2" key="1">
    <citation type="journal article" date="2017" name="Front. Genet.">
        <title>Draft sequencing of the heterozygous diploid genome of Satsuma (Citrus unshiu Marc.) using a hybrid assembly approach.</title>
        <authorList>
            <person name="Shimizu T."/>
            <person name="Tanizawa Y."/>
            <person name="Mochizuki T."/>
            <person name="Nagasaki H."/>
            <person name="Yoshioka T."/>
            <person name="Toyoda A."/>
            <person name="Fujiyama A."/>
            <person name="Kaminuma E."/>
            <person name="Nakamura Y."/>
        </authorList>
    </citation>
    <scope>NUCLEOTIDE SEQUENCE [LARGE SCALE GENOMIC DNA]</scope>
    <source>
        <strain evidence="2">cv. Miyagawa wase</strain>
    </source>
</reference>